<feature type="transmembrane region" description="Helical" evidence="6">
    <location>
        <begin position="208"/>
        <end position="228"/>
    </location>
</feature>
<feature type="transmembrane region" description="Helical" evidence="6">
    <location>
        <begin position="337"/>
        <end position="359"/>
    </location>
</feature>
<dbReference type="AlphaFoldDB" id="A0A068ST19"/>
<comment type="subcellular location">
    <subcellularLocation>
        <location evidence="1">Cell membrane</location>
        <topology evidence="1">Multi-pass membrane protein</topology>
    </subcellularLocation>
</comment>
<feature type="transmembrane region" description="Helical" evidence="6">
    <location>
        <begin position="304"/>
        <end position="325"/>
    </location>
</feature>
<organism evidence="8 9">
    <name type="scientific">Neorhizobium galegae bv. orientalis str. HAMBI 540</name>
    <dbReference type="NCBI Taxonomy" id="1028800"/>
    <lineage>
        <taxon>Bacteria</taxon>
        <taxon>Pseudomonadati</taxon>
        <taxon>Pseudomonadota</taxon>
        <taxon>Alphaproteobacteria</taxon>
        <taxon>Hyphomicrobiales</taxon>
        <taxon>Rhizobiaceae</taxon>
        <taxon>Rhizobium/Agrobacterium group</taxon>
        <taxon>Neorhizobium</taxon>
    </lineage>
</organism>
<dbReference type="PATRIC" id="fig|1028800.3.peg.2096"/>
<accession>A0A068ST19</accession>
<dbReference type="Proteomes" id="UP000028181">
    <property type="component" value="Chromosome I"/>
</dbReference>
<dbReference type="InterPro" id="IPR050189">
    <property type="entry name" value="MFS_Efflux_Transporters"/>
</dbReference>
<evidence type="ECO:0000313" key="9">
    <source>
        <dbReference type="Proteomes" id="UP000028181"/>
    </source>
</evidence>
<keyword evidence="2" id="KW-1003">Cell membrane</keyword>
<gene>
    <name evidence="8" type="ORF">RG540_CH20710</name>
</gene>
<dbReference type="HOGENOM" id="CLU_001265_63_2_5"/>
<keyword evidence="4 6" id="KW-1133">Transmembrane helix</keyword>
<keyword evidence="5 6" id="KW-0472">Membrane</keyword>
<dbReference type="KEGG" id="ngg:RG540_CH20710"/>
<evidence type="ECO:0000259" key="7">
    <source>
        <dbReference type="PROSITE" id="PS50850"/>
    </source>
</evidence>
<evidence type="ECO:0000256" key="1">
    <source>
        <dbReference type="ARBA" id="ARBA00004651"/>
    </source>
</evidence>
<name>A0A068ST19_NEOGA</name>
<dbReference type="Gene3D" id="1.20.1250.20">
    <property type="entry name" value="MFS general substrate transporter like domains"/>
    <property type="match status" value="1"/>
</dbReference>
<feature type="transmembrane region" description="Helical" evidence="6">
    <location>
        <begin position="159"/>
        <end position="179"/>
    </location>
</feature>
<evidence type="ECO:0000256" key="6">
    <source>
        <dbReference type="SAM" id="Phobius"/>
    </source>
</evidence>
<feature type="transmembrane region" description="Helical" evidence="6">
    <location>
        <begin position="272"/>
        <end position="292"/>
    </location>
</feature>
<dbReference type="PANTHER" id="PTHR43124">
    <property type="entry name" value="PURINE EFFLUX PUMP PBUE"/>
    <property type="match status" value="1"/>
</dbReference>
<dbReference type="Pfam" id="PF07690">
    <property type="entry name" value="MFS_1"/>
    <property type="match status" value="1"/>
</dbReference>
<evidence type="ECO:0000256" key="2">
    <source>
        <dbReference type="ARBA" id="ARBA00022475"/>
    </source>
</evidence>
<feature type="transmembrane region" description="Helical" evidence="6">
    <location>
        <begin position="129"/>
        <end position="153"/>
    </location>
</feature>
<protein>
    <submittedName>
        <fullName evidence="8">Major facilitator superfamily protein 32</fullName>
    </submittedName>
</protein>
<proteinExistence type="predicted"/>
<keyword evidence="3 6" id="KW-0812">Transmembrane</keyword>
<dbReference type="PANTHER" id="PTHR43124:SF3">
    <property type="entry name" value="CHLORAMPHENICOL EFFLUX PUMP RV0191"/>
    <property type="match status" value="1"/>
</dbReference>
<feature type="transmembrane region" description="Helical" evidence="6">
    <location>
        <begin position="41"/>
        <end position="60"/>
    </location>
</feature>
<feature type="transmembrane region" description="Helical" evidence="6">
    <location>
        <begin position="72"/>
        <end position="89"/>
    </location>
</feature>
<sequence length="401" mass="41795">MTRWGHVTIAVLGGIAAALHVGKVPPAIPMLRSELGIDLVAAGWLMGLASALGAACGILIGRFTDYLTHRRAMILGLALLIAGSLIGGLTHSQMVIFASRVLESVGLIMVSVAAPGLIAASIEPRDTGLAFALWGIWMPVGVAVMMMISPFLLPSFGWQGSWIFAAMLSLIPMVALLTMRVPKPQTAGHPTTSLLTAVRLTASRPMSWILSGIFAAYSASFMSVFGFLPTLLIEEMGIRLAAASIMTALAVLANGVGNIFGGVFARWGAPRWVLIAGPCVMLTLTAFVVFGHSFPLWMRYGASVLYAVSGGVLPATIMGSLPVYAPRRDLVGTFSGFVMQGSNIGQVFGPMLLASIVAASGWQGAPFYIAAATGLGLVLALCLRQTERRIAAAGPEAAGTA</sequence>
<reference evidence="9" key="1">
    <citation type="journal article" date="2014" name="BMC Genomics">
        <title>Genome sequencing of two Neorhizobium galegae strains reveals a noeT gene responsible for the unusual acetylation of the nodulation factors.</title>
        <authorList>
            <person name="Osterman J."/>
            <person name="Marsh J."/>
            <person name="Laine P.K."/>
            <person name="Zeng Z."/>
            <person name="Alatalo E."/>
            <person name="Sullivan J.T."/>
            <person name="Young J.P."/>
            <person name="Thomas-Oates J."/>
            <person name="Paulin L."/>
            <person name="Lindstrom K."/>
        </authorList>
    </citation>
    <scope>NUCLEOTIDE SEQUENCE [LARGE SCALE GENOMIC DNA]</scope>
    <source>
        <strain evidence="9">HAMBI 540</strain>
    </source>
</reference>
<dbReference type="GO" id="GO:0005886">
    <property type="term" value="C:plasma membrane"/>
    <property type="evidence" value="ECO:0007669"/>
    <property type="project" value="UniProtKB-SubCell"/>
</dbReference>
<feature type="transmembrane region" description="Helical" evidence="6">
    <location>
        <begin position="240"/>
        <end position="260"/>
    </location>
</feature>
<dbReference type="InterPro" id="IPR020846">
    <property type="entry name" value="MFS_dom"/>
</dbReference>
<evidence type="ECO:0000313" key="8">
    <source>
        <dbReference type="EMBL" id="CDN48240.1"/>
    </source>
</evidence>
<evidence type="ECO:0000256" key="3">
    <source>
        <dbReference type="ARBA" id="ARBA00022692"/>
    </source>
</evidence>
<dbReference type="EMBL" id="HG938353">
    <property type="protein sequence ID" value="CDN48240.1"/>
    <property type="molecule type" value="Genomic_DNA"/>
</dbReference>
<dbReference type="PROSITE" id="PS50850">
    <property type="entry name" value="MFS"/>
    <property type="match status" value="1"/>
</dbReference>
<keyword evidence="9" id="KW-1185">Reference proteome</keyword>
<dbReference type="InterPro" id="IPR011701">
    <property type="entry name" value="MFS"/>
</dbReference>
<dbReference type="OrthoDB" id="7841035at2"/>
<feature type="transmembrane region" description="Helical" evidence="6">
    <location>
        <begin position="101"/>
        <end position="122"/>
    </location>
</feature>
<dbReference type="InterPro" id="IPR036259">
    <property type="entry name" value="MFS_trans_sf"/>
</dbReference>
<feature type="domain" description="Major facilitator superfamily (MFS) profile" evidence="7">
    <location>
        <begin position="6"/>
        <end position="388"/>
    </location>
</feature>
<dbReference type="SUPFAM" id="SSF103473">
    <property type="entry name" value="MFS general substrate transporter"/>
    <property type="match status" value="1"/>
</dbReference>
<dbReference type="RefSeq" id="WP_051909328.1">
    <property type="nucleotide sequence ID" value="NZ_HG938353.1"/>
</dbReference>
<dbReference type="GeneID" id="24259422"/>
<feature type="transmembrane region" description="Helical" evidence="6">
    <location>
        <begin position="365"/>
        <end position="383"/>
    </location>
</feature>
<dbReference type="GO" id="GO:0022857">
    <property type="term" value="F:transmembrane transporter activity"/>
    <property type="evidence" value="ECO:0007669"/>
    <property type="project" value="InterPro"/>
</dbReference>
<evidence type="ECO:0000256" key="5">
    <source>
        <dbReference type="ARBA" id="ARBA00023136"/>
    </source>
</evidence>
<evidence type="ECO:0000256" key="4">
    <source>
        <dbReference type="ARBA" id="ARBA00022989"/>
    </source>
</evidence>
<dbReference type="eggNOG" id="COG2807">
    <property type="taxonomic scope" value="Bacteria"/>
</dbReference>
<dbReference type="CDD" id="cd06174">
    <property type="entry name" value="MFS"/>
    <property type="match status" value="1"/>
</dbReference>